<evidence type="ECO:0000256" key="7">
    <source>
        <dbReference type="ARBA" id="ARBA00023136"/>
    </source>
</evidence>
<dbReference type="STRING" id="479434.Sthe_3380"/>
<dbReference type="HOGENOM" id="CLU_005126_0_0_0"/>
<dbReference type="FunCoup" id="D1CAD7">
    <property type="interactions" value="145"/>
</dbReference>
<proteinExistence type="predicted"/>
<feature type="transmembrane region" description="Helical" evidence="8">
    <location>
        <begin position="342"/>
        <end position="363"/>
    </location>
</feature>
<dbReference type="PANTHER" id="PTHR43562:SF1">
    <property type="entry name" value="NA(+)_H(+) ANTIPORTER YJBQ-RELATED"/>
    <property type="match status" value="1"/>
</dbReference>
<organism evidence="10 11">
    <name type="scientific">Sphaerobacter thermophilus (strain ATCC 49802 / DSM 20745 / KCCM 41009 / NCIMB 13125 / S 6022)</name>
    <dbReference type="NCBI Taxonomy" id="479434"/>
    <lineage>
        <taxon>Bacteria</taxon>
        <taxon>Pseudomonadati</taxon>
        <taxon>Thermomicrobiota</taxon>
        <taxon>Thermomicrobia</taxon>
        <taxon>Sphaerobacterales</taxon>
        <taxon>Sphaerobacterineae</taxon>
        <taxon>Sphaerobacteraceae</taxon>
        <taxon>Sphaerobacter</taxon>
    </lineage>
</organism>
<comment type="subcellular location">
    <subcellularLocation>
        <location evidence="1">Membrane</location>
        <topology evidence="1">Multi-pass membrane protein</topology>
    </subcellularLocation>
</comment>
<dbReference type="RefSeq" id="WP_012873815.1">
    <property type="nucleotide sequence ID" value="NC_013524.1"/>
</dbReference>
<keyword evidence="11" id="KW-1185">Reference proteome</keyword>
<feature type="transmembrane region" description="Helical" evidence="8">
    <location>
        <begin position="282"/>
        <end position="300"/>
    </location>
</feature>
<dbReference type="InterPro" id="IPR038770">
    <property type="entry name" value="Na+/solute_symporter_sf"/>
</dbReference>
<evidence type="ECO:0000256" key="4">
    <source>
        <dbReference type="ARBA" id="ARBA00022692"/>
    </source>
</evidence>
<evidence type="ECO:0000256" key="8">
    <source>
        <dbReference type="SAM" id="Phobius"/>
    </source>
</evidence>
<protein>
    <submittedName>
        <fullName evidence="10">Sodium/hydrogen exchanger</fullName>
    </submittedName>
</protein>
<evidence type="ECO:0000313" key="10">
    <source>
        <dbReference type="EMBL" id="ACZ40780.1"/>
    </source>
</evidence>
<feature type="transmembrane region" description="Helical" evidence="8">
    <location>
        <begin position="12"/>
        <end position="34"/>
    </location>
</feature>
<dbReference type="Pfam" id="PF00999">
    <property type="entry name" value="Na_H_Exchanger"/>
    <property type="match status" value="1"/>
</dbReference>
<evidence type="ECO:0000256" key="5">
    <source>
        <dbReference type="ARBA" id="ARBA00022989"/>
    </source>
</evidence>
<evidence type="ECO:0000256" key="3">
    <source>
        <dbReference type="ARBA" id="ARBA00022449"/>
    </source>
</evidence>
<feature type="transmembrane region" description="Helical" evidence="8">
    <location>
        <begin position="156"/>
        <end position="178"/>
    </location>
</feature>
<dbReference type="Gene3D" id="1.20.1530.20">
    <property type="match status" value="1"/>
</dbReference>
<feature type="domain" description="Cation/H+ exchanger transmembrane" evidence="9">
    <location>
        <begin position="22"/>
        <end position="391"/>
    </location>
</feature>
<dbReference type="InParanoid" id="D1CAD7"/>
<feature type="transmembrane region" description="Helical" evidence="8">
    <location>
        <begin position="375"/>
        <end position="396"/>
    </location>
</feature>
<dbReference type="GO" id="GO:0015297">
    <property type="term" value="F:antiporter activity"/>
    <property type="evidence" value="ECO:0007669"/>
    <property type="project" value="UniProtKB-KW"/>
</dbReference>
<feature type="transmembrane region" description="Helical" evidence="8">
    <location>
        <begin position="97"/>
        <end position="119"/>
    </location>
</feature>
<feature type="transmembrane region" description="Helical" evidence="8">
    <location>
        <begin position="66"/>
        <end position="85"/>
    </location>
</feature>
<reference evidence="11" key="1">
    <citation type="submission" date="2009-11" db="EMBL/GenBank/DDBJ databases">
        <title>The complete chromosome 2 of Sphaerobacter thermophilus DSM 20745.</title>
        <authorList>
            <person name="Lucas S."/>
            <person name="Copeland A."/>
            <person name="Lapidus A."/>
            <person name="Glavina del Rio T."/>
            <person name="Dalin E."/>
            <person name="Tice H."/>
            <person name="Bruce D."/>
            <person name="Goodwin L."/>
            <person name="Pitluck S."/>
            <person name="Kyrpides N."/>
            <person name="Mavromatis K."/>
            <person name="Ivanova N."/>
            <person name="Mikhailova N."/>
            <person name="LaButti K.M."/>
            <person name="Clum A."/>
            <person name="Sun H.I."/>
            <person name="Brettin T."/>
            <person name="Detter J.C."/>
            <person name="Han C."/>
            <person name="Larimer F."/>
            <person name="Land M."/>
            <person name="Hauser L."/>
            <person name="Markowitz V."/>
            <person name="Cheng J.F."/>
            <person name="Hugenholtz P."/>
            <person name="Woyke T."/>
            <person name="Wu D."/>
            <person name="Steenblock K."/>
            <person name="Schneider S."/>
            <person name="Pukall R."/>
            <person name="Goeker M."/>
            <person name="Klenk H.P."/>
            <person name="Eisen J.A."/>
        </authorList>
    </citation>
    <scope>NUCLEOTIDE SEQUENCE [LARGE SCALE GENOMIC DNA]</scope>
    <source>
        <strain evidence="11">ATCC 49802 / DSM 20745 / S 6022</strain>
    </source>
</reference>
<gene>
    <name evidence="10" type="ordered locus">Sthe_3380</name>
</gene>
<evidence type="ECO:0000256" key="2">
    <source>
        <dbReference type="ARBA" id="ARBA00022448"/>
    </source>
</evidence>
<reference evidence="10 11" key="2">
    <citation type="journal article" date="2010" name="Stand. Genomic Sci.">
        <title>Complete genome sequence of Desulfohalobium retbaense type strain (HR(100)).</title>
        <authorList>
            <person name="Spring S."/>
            <person name="Nolan M."/>
            <person name="Lapidus A."/>
            <person name="Glavina Del Rio T."/>
            <person name="Copeland A."/>
            <person name="Tice H."/>
            <person name="Cheng J.F."/>
            <person name="Lucas S."/>
            <person name="Land M."/>
            <person name="Chen F."/>
            <person name="Bruce D."/>
            <person name="Goodwin L."/>
            <person name="Pitluck S."/>
            <person name="Ivanova N."/>
            <person name="Mavromatis K."/>
            <person name="Mikhailova N."/>
            <person name="Pati A."/>
            <person name="Chen A."/>
            <person name="Palaniappan K."/>
            <person name="Hauser L."/>
            <person name="Chang Y.J."/>
            <person name="Jeffries C.D."/>
            <person name="Munk C."/>
            <person name="Kiss H."/>
            <person name="Chain P."/>
            <person name="Han C."/>
            <person name="Brettin T."/>
            <person name="Detter J.C."/>
            <person name="Schuler E."/>
            <person name="Goker M."/>
            <person name="Rohde M."/>
            <person name="Bristow J."/>
            <person name="Eisen J.A."/>
            <person name="Markowitz V."/>
            <person name="Hugenholtz P."/>
            <person name="Kyrpides N.C."/>
            <person name="Klenk H.P."/>
        </authorList>
    </citation>
    <scope>NUCLEOTIDE SEQUENCE [LARGE SCALE GENOMIC DNA]</scope>
    <source>
        <strain evidence="11">ATCC 49802 / DSM 20745 / S 6022</strain>
    </source>
</reference>
<dbReference type="PANTHER" id="PTHR43562">
    <property type="entry name" value="NAPA-TYPE SODIUM/HYDROGEN ANTIPORTER"/>
    <property type="match status" value="1"/>
</dbReference>
<dbReference type="KEGG" id="sti:Sthe_3380"/>
<keyword evidence="4 8" id="KW-0812">Transmembrane</keyword>
<evidence type="ECO:0000313" key="11">
    <source>
        <dbReference type="Proteomes" id="UP000002027"/>
    </source>
</evidence>
<dbReference type="GO" id="GO:1902600">
    <property type="term" value="P:proton transmembrane transport"/>
    <property type="evidence" value="ECO:0007669"/>
    <property type="project" value="InterPro"/>
</dbReference>
<feature type="transmembrane region" description="Helical" evidence="8">
    <location>
        <begin position="229"/>
        <end position="262"/>
    </location>
</feature>
<keyword evidence="7 8" id="KW-0472">Membrane</keyword>
<evidence type="ECO:0000256" key="1">
    <source>
        <dbReference type="ARBA" id="ARBA00004141"/>
    </source>
</evidence>
<feature type="transmembrane region" description="Helical" evidence="8">
    <location>
        <begin position="312"/>
        <end position="336"/>
    </location>
</feature>
<keyword evidence="5 8" id="KW-1133">Transmembrane helix</keyword>
<dbReference type="eggNOG" id="COG0475">
    <property type="taxonomic scope" value="Bacteria"/>
</dbReference>
<dbReference type="Proteomes" id="UP000002027">
    <property type="component" value="Chromosome 2"/>
</dbReference>
<evidence type="ECO:0000259" key="9">
    <source>
        <dbReference type="Pfam" id="PF00999"/>
    </source>
</evidence>
<sequence>MLLLAADTLPDIGFSGIAEVAALAVIVPLAVHFVRRLPLPSAVLEIVAGIILGPSVLGWIEVDLPIYVLSLLGLSILLFLGGLEIDLATLRGPIARMVGGGFIASLALALLFGLGLQGIGVVRDGALIAIILASTSLGIVLPMIKDAGYDRTPYGQLALAAASVGEFVPVLLLSVFFSSATPAVASHLVMLGLFTVFSLAVFATLGQARRMHRIGPFTRKLQDTSAQIGIRAMFALLAILGAVALRLGFSGILGTFVAGAIVRQVDRDATILNERERTKLNAIGYGIFVPFFWITTGLQFDLDALLETPVALLRVPIFLGGLLLARGLPALLYVRLVGTRQAVSLGLLQATSLSFIVVAAQLGQTLGLIVSATSAALITAALISALVFPVLALAVAPVPAEAGQPAQAEAG</sequence>
<name>D1CAD7_SPHTD</name>
<keyword evidence="6" id="KW-0406">Ion transport</keyword>
<dbReference type="GO" id="GO:0016020">
    <property type="term" value="C:membrane"/>
    <property type="evidence" value="ECO:0007669"/>
    <property type="project" value="UniProtKB-SubCell"/>
</dbReference>
<feature type="transmembrane region" description="Helical" evidence="8">
    <location>
        <begin position="41"/>
        <end position="60"/>
    </location>
</feature>
<evidence type="ECO:0000256" key="6">
    <source>
        <dbReference type="ARBA" id="ARBA00023065"/>
    </source>
</evidence>
<dbReference type="AlphaFoldDB" id="D1CAD7"/>
<keyword evidence="3" id="KW-0050">Antiport</keyword>
<dbReference type="InterPro" id="IPR006153">
    <property type="entry name" value="Cation/H_exchanger_TM"/>
</dbReference>
<dbReference type="EMBL" id="CP001824">
    <property type="protein sequence ID" value="ACZ40780.1"/>
    <property type="molecule type" value="Genomic_DNA"/>
</dbReference>
<accession>D1CAD7</accession>
<keyword evidence="2" id="KW-0813">Transport</keyword>
<feature type="transmembrane region" description="Helical" evidence="8">
    <location>
        <begin position="184"/>
        <end position="208"/>
    </location>
</feature>
<feature type="transmembrane region" description="Helical" evidence="8">
    <location>
        <begin position="125"/>
        <end position="144"/>
    </location>
</feature>